<dbReference type="Pfam" id="PF00501">
    <property type="entry name" value="AMP-binding"/>
    <property type="match status" value="1"/>
</dbReference>
<comment type="caution">
    <text evidence="2">The sequence shown here is derived from an EMBL/GenBank/DDBJ whole genome shotgun (WGS) entry which is preliminary data.</text>
</comment>
<dbReference type="PANTHER" id="PTHR43767">
    <property type="entry name" value="LONG-CHAIN-FATTY-ACID--COA LIGASE"/>
    <property type="match status" value="1"/>
</dbReference>
<dbReference type="InterPro" id="IPR050237">
    <property type="entry name" value="ATP-dep_AMP-bd_enzyme"/>
</dbReference>
<dbReference type="SUPFAM" id="SSF56801">
    <property type="entry name" value="Acetyl-CoA synthetase-like"/>
    <property type="match status" value="1"/>
</dbReference>
<name>A0AA36J2X4_9DINO</name>
<dbReference type="PANTHER" id="PTHR43767:SF11">
    <property type="entry name" value="MEDIUM-CHAIN-FATTY-ACID--COA LIGASE"/>
    <property type="match status" value="1"/>
</dbReference>
<dbReference type="Gene3D" id="3.40.50.12780">
    <property type="entry name" value="N-terminal domain of ligase-like"/>
    <property type="match status" value="1"/>
</dbReference>
<organism evidence="2 3">
    <name type="scientific">Effrenium voratum</name>
    <dbReference type="NCBI Taxonomy" id="2562239"/>
    <lineage>
        <taxon>Eukaryota</taxon>
        <taxon>Sar</taxon>
        <taxon>Alveolata</taxon>
        <taxon>Dinophyceae</taxon>
        <taxon>Suessiales</taxon>
        <taxon>Symbiodiniaceae</taxon>
        <taxon>Effrenium</taxon>
    </lineage>
</organism>
<protein>
    <recommendedName>
        <fullName evidence="1">AMP-dependent synthetase/ligase domain-containing protein</fullName>
    </recommendedName>
</protein>
<sequence>MGFKAGTVMRRRRLCCLLQPDNLIITKTANGYHTQTFSEHFRRSKCLASALTKRGVQLEDRIATLMWNSCWHMECYHAIPCMGAVLHTLNLRLGPSDLGYIIEHAKDRATCLFGVRGKMGVALQAHKWV</sequence>
<keyword evidence="3" id="KW-1185">Reference proteome</keyword>
<dbReference type="AlphaFoldDB" id="A0AA36J2X4"/>
<evidence type="ECO:0000313" key="3">
    <source>
        <dbReference type="Proteomes" id="UP001178507"/>
    </source>
</evidence>
<feature type="domain" description="AMP-dependent synthetase/ligase" evidence="1">
    <location>
        <begin position="20"/>
        <end position="109"/>
    </location>
</feature>
<evidence type="ECO:0000259" key="1">
    <source>
        <dbReference type="Pfam" id="PF00501"/>
    </source>
</evidence>
<dbReference type="InterPro" id="IPR042099">
    <property type="entry name" value="ANL_N_sf"/>
</dbReference>
<evidence type="ECO:0000313" key="2">
    <source>
        <dbReference type="EMBL" id="CAJ1398627.1"/>
    </source>
</evidence>
<dbReference type="InterPro" id="IPR000873">
    <property type="entry name" value="AMP-dep_synth/lig_dom"/>
</dbReference>
<accession>A0AA36J2X4</accession>
<proteinExistence type="predicted"/>
<dbReference type="EMBL" id="CAUJNA010003305">
    <property type="protein sequence ID" value="CAJ1398627.1"/>
    <property type="molecule type" value="Genomic_DNA"/>
</dbReference>
<gene>
    <name evidence="2" type="ORF">EVOR1521_LOCUS22372</name>
</gene>
<dbReference type="Proteomes" id="UP001178507">
    <property type="component" value="Unassembled WGS sequence"/>
</dbReference>
<reference evidence="2" key="1">
    <citation type="submission" date="2023-08" db="EMBL/GenBank/DDBJ databases">
        <authorList>
            <person name="Chen Y."/>
            <person name="Shah S."/>
            <person name="Dougan E. K."/>
            <person name="Thang M."/>
            <person name="Chan C."/>
        </authorList>
    </citation>
    <scope>NUCLEOTIDE SEQUENCE</scope>
</reference>